<dbReference type="PROSITE" id="PS51178">
    <property type="entry name" value="PASTA"/>
    <property type="match status" value="4"/>
</dbReference>
<evidence type="ECO:0000256" key="5">
    <source>
        <dbReference type="ARBA" id="ARBA00022741"/>
    </source>
</evidence>
<dbReference type="AlphaFoldDB" id="A0A508BYF7"/>
<feature type="binding site" evidence="10">
    <location>
        <position position="42"/>
    </location>
    <ligand>
        <name>ATP</name>
        <dbReference type="ChEBI" id="CHEBI:30616"/>
    </ligand>
</feature>
<dbReference type="Gene3D" id="3.30.10.20">
    <property type="match status" value="4"/>
</dbReference>
<dbReference type="PROSITE" id="PS00107">
    <property type="entry name" value="PROTEIN_KINASE_ATP"/>
    <property type="match status" value="1"/>
</dbReference>
<feature type="domain" description="Protein kinase" evidence="12">
    <location>
        <begin position="13"/>
        <end position="284"/>
    </location>
</feature>
<dbReference type="GO" id="GO:0004674">
    <property type="term" value="F:protein serine/threonine kinase activity"/>
    <property type="evidence" value="ECO:0007669"/>
    <property type="project" value="UniProtKB-KW"/>
</dbReference>
<sequence>MTSQFPQVLAGRYEIRDLIGRGGMAEVHLGYDTRLSRVVAIKLLRSDIAGDPTFQARFRREAQSAAALNHPAVVAVYDSGEEELLQPGGASRTVPYIVMEYIEGHTVRELLSEGEAVPIAEAVEIVSGVLDALEYSHRVGIVHRDIKPGNIMLTSTGSVKVMDFGIARAIEDSASTVTQTHTVVGTAQYLSPEQARGESVDARSDLYSTGCLLYELLTGQPPFQGDSAVAIAYQHVREIPKRPSSLAADVPESLDRVILKSLAKSREDRYQDAAHMRADLQAAARGLSVAAPAADSWSPATSVMASPAAEPVQPTSSFAQVPSGASPMQAAKEAEEPEEKPKSHAWIWVLVFLLFVALAVVAGRWASGAFDNVPTPTPSPTISKVEVPDTSGQDEESAKKTIEDAGLKFAKDEVANEEVGAGLAVSSDPGKGTKVEPGSTVTVHFSTGSAMVKVPDLSGKTQEDARKALKEAGLEGGNTSQEDSATVAKDRVIYTNPQAGNSVARGTTVDLVLSTGNTSVPDVSGQDEATAKKSIEDAGLQFKRGDDVASAEVERGKAVSSNPAAGSSVSAGDTITVSFSSGAATQAPTSPVTIPKNLNGKTVEDATADLKKLGLNVTVDYKSSDKVDANKVIGTSPKAGDQVPAGSTVNLTVSSGKDGDNNNNNNNNQQQPGNPNPGGGGANNGVG</sequence>
<dbReference type="GO" id="GO:0005524">
    <property type="term" value="F:ATP binding"/>
    <property type="evidence" value="ECO:0007669"/>
    <property type="project" value="UniProtKB-UniRule"/>
</dbReference>
<keyword evidence="5 10" id="KW-0547">Nucleotide-binding</keyword>
<comment type="caution">
    <text evidence="14">The sequence shown here is derived from an EMBL/GenBank/DDBJ whole genome shotgun (WGS) entry which is preliminary data.</text>
</comment>
<comment type="catalytic activity">
    <reaction evidence="9">
        <text>L-seryl-[protein] + ATP = O-phospho-L-seryl-[protein] + ADP + H(+)</text>
        <dbReference type="Rhea" id="RHEA:17989"/>
        <dbReference type="Rhea" id="RHEA-COMP:9863"/>
        <dbReference type="Rhea" id="RHEA-COMP:11604"/>
        <dbReference type="ChEBI" id="CHEBI:15378"/>
        <dbReference type="ChEBI" id="CHEBI:29999"/>
        <dbReference type="ChEBI" id="CHEBI:30616"/>
        <dbReference type="ChEBI" id="CHEBI:83421"/>
        <dbReference type="ChEBI" id="CHEBI:456216"/>
        <dbReference type="EC" id="2.7.11.1"/>
    </reaction>
</comment>
<evidence type="ECO:0000256" key="9">
    <source>
        <dbReference type="ARBA" id="ARBA00048679"/>
    </source>
</evidence>
<dbReference type="CDD" id="cd06577">
    <property type="entry name" value="PASTA_pknB"/>
    <property type="match status" value="4"/>
</dbReference>
<dbReference type="EMBL" id="VICC01000001">
    <property type="protein sequence ID" value="TQD63322.1"/>
    <property type="molecule type" value="Genomic_DNA"/>
</dbReference>
<evidence type="ECO:0000256" key="10">
    <source>
        <dbReference type="PROSITE-ProRule" id="PRU10141"/>
    </source>
</evidence>
<feature type="domain" description="PASTA" evidence="13">
    <location>
        <begin position="448"/>
        <end position="515"/>
    </location>
</feature>
<dbReference type="PANTHER" id="PTHR43289">
    <property type="entry name" value="MITOGEN-ACTIVATED PROTEIN KINASE KINASE KINASE 20-RELATED"/>
    <property type="match status" value="1"/>
</dbReference>
<reference evidence="14 15" key="1">
    <citation type="submission" date="2019-06" db="EMBL/GenBank/DDBJ databases">
        <title>Draft genome sequence of Actinomyces oris CCUG 34288T.</title>
        <authorList>
            <person name="Salva-Serra F."/>
            <person name="Cardew S."/>
            <person name="Moore E."/>
        </authorList>
    </citation>
    <scope>NUCLEOTIDE SEQUENCE [LARGE SCALE GENOMIC DNA]</scope>
    <source>
        <strain evidence="14 15">CCUG 34288</strain>
    </source>
</reference>
<feature type="compositionally biased region" description="Polar residues" evidence="11">
    <location>
        <begin position="645"/>
        <end position="655"/>
    </location>
</feature>
<evidence type="ECO:0000313" key="15">
    <source>
        <dbReference type="Proteomes" id="UP000317942"/>
    </source>
</evidence>
<keyword evidence="4" id="KW-0677">Repeat</keyword>
<dbReference type="Pfam" id="PF00069">
    <property type="entry name" value="Pkinase"/>
    <property type="match status" value="1"/>
</dbReference>
<dbReference type="InterPro" id="IPR008271">
    <property type="entry name" value="Ser/Thr_kinase_AS"/>
</dbReference>
<feature type="domain" description="PASTA" evidence="13">
    <location>
        <begin position="381"/>
        <end position="447"/>
    </location>
</feature>
<evidence type="ECO:0000313" key="14">
    <source>
        <dbReference type="EMBL" id="TQD63322.1"/>
    </source>
</evidence>
<dbReference type="FunFam" id="1.10.510.10:FF:000021">
    <property type="entry name" value="Serine/threonine protein kinase"/>
    <property type="match status" value="1"/>
</dbReference>
<evidence type="ECO:0000259" key="13">
    <source>
        <dbReference type="PROSITE" id="PS51178"/>
    </source>
</evidence>
<evidence type="ECO:0000256" key="11">
    <source>
        <dbReference type="SAM" id="MobiDB-lite"/>
    </source>
</evidence>
<evidence type="ECO:0000256" key="2">
    <source>
        <dbReference type="ARBA" id="ARBA00022527"/>
    </source>
</evidence>
<dbReference type="InterPro" id="IPR005543">
    <property type="entry name" value="PASTA_dom"/>
</dbReference>
<dbReference type="Pfam" id="PF03793">
    <property type="entry name" value="PASTA"/>
    <property type="match status" value="4"/>
</dbReference>
<dbReference type="SMART" id="SM00740">
    <property type="entry name" value="PASTA"/>
    <property type="match status" value="4"/>
</dbReference>
<evidence type="ECO:0000256" key="6">
    <source>
        <dbReference type="ARBA" id="ARBA00022777"/>
    </source>
</evidence>
<evidence type="ECO:0000256" key="1">
    <source>
        <dbReference type="ARBA" id="ARBA00012513"/>
    </source>
</evidence>
<feature type="region of interest" description="Disordered" evidence="11">
    <location>
        <begin position="305"/>
        <end position="338"/>
    </location>
</feature>
<feature type="domain" description="PASTA" evidence="13">
    <location>
        <begin position="516"/>
        <end position="581"/>
    </location>
</feature>
<dbReference type="Gene3D" id="1.10.510.10">
    <property type="entry name" value="Transferase(Phosphotransferase) domain 1"/>
    <property type="match status" value="1"/>
</dbReference>
<dbReference type="NCBIfam" id="NF033483">
    <property type="entry name" value="PknB_PASTA_kin"/>
    <property type="match status" value="1"/>
</dbReference>
<dbReference type="RefSeq" id="WP_141405974.1">
    <property type="nucleotide sequence ID" value="NZ_CP066060.1"/>
</dbReference>
<dbReference type="CDD" id="cd14014">
    <property type="entry name" value="STKc_PknB_like"/>
    <property type="match status" value="1"/>
</dbReference>
<feature type="region of interest" description="Disordered" evidence="11">
    <location>
        <begin position="624"/>
        <end position="687"/>
    </location>
</feature>
<keyword evidence="2" id="KW-0723">Serine/threonine-protein kinase</keyword>
<dbReference type="EC" id="2.7.11.1" evidence="1"/>
<dbReference type="FunFam" id="3.30.200.20:FF:000035">
    <property type="entry name" value="Serine/threonine protein kinase Stk1"/>
    <property type="match status" value="1"/>
</dbReference>
<dbReference type="GeneID" id="64213984"/>
<dbReference type="InterPro" id="IPR017441">
    <property type="entry name" value="Protein_kinase_ATP_BS"/>
</dbReference>
<evidence type="ECO:0000256" key="8">
    <source>
        <dbReference type="ARBA" id="ARBA00047899"/>
    </source>
</evidence>
<evidence type="ECO:0000256" key="7">
    <source>
        <dbReference type="ARBA" id="ARBA00022840"/>
    </source>
</evidence>
<evidence type="ECO:0000256" key="3">
    <source>
        <dbReference type="ARBA" id="ARBA00022679"/>
    </source>
</evidence>
<dbReference type="SUPFAM" id="SSF56112">
    <property type="entry name" value="Protein kinase-like (PK-like)"/>
    <property type="match status" value="1"/>
</dbReference>
<feature type="region of interest" description="Disordered" evidence="11">
    <location>
        <begin position="373"/>
        <end position="396"/>
    </location>
</feature>
<dbReference type="InterPro" id="IPR011009">
    <property type="entry name" value="Kinase-like_dom_sf"/>
</dbReference>
<accession>A0A508BYF7</accession>
<feature type="compositionally biased region" description="Gly residues" evidence="11">
    <location>
        <begin position="676"/>
        <end position="687"/>
    </location>
</feature>
<organism evidence="14 15">
    <name type="scientific">Actinomyces oris</name>
    <dbReference type="NCBI Taxonomy" id="544580"/>
    <lineage>
        <taxon>Bacteria</taxon>
        <taxon>Bacillati</taxon>
        <taxon>Actinomycetota</taxon>
        <taxon>Actinomycetes</taxon>
        <taxon>Actinomycetales</taxon>
        <taxon>Actinomycetaceae</taxon>
        <taxon>Actinomyces</taxon>
    </lineage>
</organism>
<dbReference type="PROSITE" id="PS00108">
    <property type="entry name" value="PROTEIN_KINASE_ST"/>
    <property type="match status" value="1"/>
</dbReference>
<feature type="compositionally biased region" description="Low complexity" evidence="11">
    <location>
        <begin position="661"/>
        <end position="673"/>
    </location>
</feature>
<keyword evidence="7 10" id="KW-0067">ATP-binding</keyword>
<dbReference type="InterPro" id="IPR000719">
    <property type="entry name" value="Prot_kinase_dom"/>
</dbReference>
<keyword evidence="3" id="KW-0808">Transferase</keyword>
<keyword evidence="6 14" id="KW-0418">Kinase</keyword>
<dbReference type="PROSITE" id="PS50011">
    <property type="entry name" value="PROTEIN_KINASE_DOM"/>
    <property type="match status" value="1"/>
</dbReference>
<evidence type="ECO:0000259" key="12">
    <source>
        <dbReference type="PROSITE" id="PS50011"/>
    </source>
</evidence>
<dbReference type="Gene3D" id="3.30.200.20">
    <property type="entry name" value="Phosphorylase Kinase, domain 1"/>
    <property type="match status" value="1"/>
</dbReference>
<dbReference type="PANTHER" id="PTHR43289:SF6">
    <property type="entry name" value="SERINE_THREONINE-PROTEIN KINASE NEKL-3"/>
    <property type="match status" value="1"/>
</dbReference>
<comment type="catalytic activity">
    <reaction evidence="8">
        <text>L-threonyl-[protein] + ATP = O-phospho-L-threonyl-[protein] + ADP + H(+)</text>
        <dbReference type="Rhea" id="RHEA:46608"/>
        <dbReference type="Rhea" id="RHEA-COMP:11060"/>
        <dbReference type="Rhea" id="RHEA-COMP:11605"/>
        <dbReference type="ChEBI" id="CHEBI:15378"/>
        <dbReference type="ChEBI" id="CHEBI:30013"/>
        <dbReference type="ChEBI" id="CHEBI:30616"/>
        <dbReference type="ChEBI" id="CHEBI:61977"/>
        <dbReference type="ChEBI" id="CHEBI:456216"/>
        <dbReference type="EC" id="2.7.11.1"/>
    </reaction>
</comment>
<gene>
    <name evidence="14" type="primary">pknB</name>
    <name evidence="14" type="ORF">FK267_01690</name>
</gene>
<feature type="domain" description="PASTA" evidence="13">
    <location>
        <begin position="588"/>
        <end position="655"/>
    </location>
</feature>
<name>A0A508BYF7_9ACTO</name>
<dbReference type="GO" id="GO:0045717">
    <property type="term" value="P:negative regulation of fatty acid biosynthetic process"/>
    <property type="evidence" value="ECO:0007669"/>
    <property type="project" value="UniProtKB-ARBA"/>
</dbReference>
<proteinExistence type="predicted"/>
<dbReference type="SMART" id="SM00220">
    <property type="entry name" value="S_TKc"/>
    <property type="match status" value="1"/>
</dbReference>
<dbReference type="Proteomes" id="UP000317942">
    <property type="component" value="Unassembled WGS sequence"/>
</dbReference>
<evidence type="ECO:0000256" key="4">
    <source>
        <dbReference type="ARBA" id="ARBA00022737"/>
    </source>
</evidence>
<protein>
    <recommendedName>
        <fullName evidence="1">non-specific serine/threonine protein kinase</fullName>
        <ecNumber evidence="1">2.7.11.1</ecNumber>
    </recommendedName>
</protein>